<dbReference type="PROSITE" id="PS51257">
    <property type="entry name" value="PROKAR_LIPOPROTEIN"/>
    <property type="match status" value="1"/>
</dbReference>
<accession>A0A5A7TKL6</accession>
<reference evidence="2 3" key="1">
    <citation type="submission" date="2019-08" db="EMBL/GenBank/DDBJ databases">
        <title>Draft genome sequences of two oriental melons (Cucumis melo L. var makuwa).</title>
        <authorList>
            <person name="Kwon S.-Y."/>
        </authorList>
    </citation>
    <scope>NUCLEOTIDE SEQUENCE [LARGE SCALE GENOMIC DNA]</scope>
    <source>
        <strain evidence="3">cv. SW 3</strain>
        <tissue evidence="2">Leaf</tissue>
    </source>
</reference>
<feature type="chain" id="PRO_5022886195" evidence="1">
    <location>
        <begin position="26"/>
        <end position="435"/>
    </location>
</feature>
<dbReference type="EMBL" id="SSTE01016217">
    <property type="protein sequence ID" value="KAA0042227.1"/>
    <property type="molecule type" value="Genomic_DNA"/>
</dbReference>
<evidence type="ECO:0000313" key="2">
    <source>
        <dbReference type="EMBL" id="KAA0042227.1"/>
    </source>
</evidence>
<dbReference type="Proteomes" id="UP000321393">
    <property type="component" value="Unassembled WGS sequence"/>
</dbReference>
<feature type="signal peptide" evidence="1">
    <location>
        <begin position="1"/>
        <end position="25"/>
    </location>
</feature>
<proteinExistence type="predicted"/>
<comment type="caution">
    <text evidence="2">The sequence shown here is derived from an EMBL/GenBank/DDBJ whole genome shotgun (WGS) entry which is preliminary data.</text>
</comment>
<sequence>MMRGGTTQAALWSCLLHLPLTYALAACPDKTIIIIREAAEWLDQRGICDKEGVIETERKSRCEAATREILIIFLPVFLPARGRKVQWLFLLGLEKVKLWAGCRVSPMLRFQKIEPCLFNRSQGVPKQEVIQYSISGPPRLYTLSHSSRCVPDMRKKEWEEANNEKPGKFKRWIRCEDESKDVLGIDSVALWPPQFKLSVKPLLSKKMELNSTPSDPPNGFASSSFNALAKPTSQTFPFLFANSLVLPSLIRSEELSETTIEKGNREWNSVNSIFTSAQVRNPYSSSRCKVARLRRRDTLLQKALNHPLWKKGCAMIEEIEALKKKETWELITVTWALARGKGRVGYGWVYTLKDKAYGSIQRASVVAKVAAKRSWSLHQLDVKNVFLHGDLMVGAWYRSVARSRSFTSTGTRHGEKLSLPGSSVVGFSETTRILS</sequence>
<dbReference type="AlphaFoldDB" id="A0A5A7TKL6"/>
<organism evidence="2 3">
    <name type="scientific">Cucumis melo var. makuwa</name>
    <name type="common">Oriental melon</name>
    <dbReference type="NCBI Taxonomy" id="1194695"/>
    <lineage>
        <taxon>Eukaryota</taxon>
        <taxon>Viridiplantae</taxon>
        <taxon>Streptophyta</taxon>
        <taxon>Embryophyta</taxon>
        <taxon>Tracheophyta</taxon>
        <taxon>Spermatophyta</taxon>
        <taxon>Magnoliopsida</taxon>
        <taxon>eudicotyledons</taxon>
        <taxon>Gunneridae</taxon>
        <taxon>Pentapetalae</taxon>
        <taxon>rosids</taxon>
        <taxon>fabids</taxon>
        <taxon>Cucurbitales</taxon>
        <taxon>Cucurbitaceae</taxon>
        <taxon>Benincaseae</taxon>
        <taxon>Cucumis</taxon>
    </lineage>
</organism>
<gene>
    <name evidence="2" type="ORF">E6C27_scaffold129G00170</name>
</gene>
<keyword evidence="1" id="KW-0732">Signal</keyword>
<evidence type="ECO:0000313" key="3">
    <source>
        <dbReference type="Proteomes" id="UP000321393"/>
    </source>
</evidence>
<protein>
    <submittedName>
        <fullName evidence="2">Retrovirus-related Pol polyprotein from transposon TNT 1-94</fullName>
    </submittedName>
</protein>
<name>A0A5A7TKL6_CUCMM</name>
<evidence type="ECO:0000256" key="1">
    <source>
        <dbReference type="SAM" id="SignalP"/>
    </source>
</evidence>